<feature type="non-terminal residue" evidence="2">
    <location>
        <position position="71"/>
    </location>
</feature>
<organism evidence="2">
    <name type="scientific">Arion vulgaris</name>
    <dbReference type="NCBI Taxonomy" id="1028688"/>
    <lineage>
        <taxon>Eukaryota</taxon>
        <taxon>Metazoa</taxon>
        <taxon>Spiralia</taxon>
        <taxon>Lophotrochozoa</taxon>
        <taxon>Mollusca</taxon>
        <taxon>Gastropoda</taxon>
        <taxon>Heterobranchia</taxon>
        <taxon>Euthyneura</taxon>
        <taxon>Panpulmonata</taxon>
        <taxon>Eupulmonata</taxon>
        <taxon>Stylommatophora</taxon>
        <taxon>Helicina</taxon>
        <taxon>Arionoidea</taxon>
        <taxon>Arionidae</taxon>
        <taxon>Arion</taxon>
    </lineage>
</organism>
<feature type="domain" description="MSP" evidence="1">
    <location>
        <begin position="1"/>
        <end position="71"/>
    </location>
</feature>
<accession>A0A0B6YBR3</accession>
<dbReference type="InterPro" id="IPR008962">
    <property type="entry name" value="PapD-like_sf"/>
</dbReference>
<name>A0A0B6YBR3_9EUPU</name>
<dbReference type="AlphaFoldDB" id="A0A0B6YBR3"/>
<dbReference type="SUPFAM" id="SSF49354">
    <property type="entry name" value="PapD-like"/>
    <property type="match status" value="1"/>
</dbReference>
<protein>
    <recommendedName>
        <fullName evidence="1">MSP domain-containing protein</fullName>
    </recommendedName>
</protein>
<evidence type="ECO:0000259" key="1">
    <source>
        <dbReference type="PROSITE" id="PS50202"/>
    </source>
</evidence>
<evidence type="ECO:0000313" key="2">
    <source>
        <dbReference type="EMBL" id="CEK53604.1"/>
    </source>
</evidence>
<proteinExistence type="predicted"/>
<dbReference type="PROSITE" id="PS50202">
    <property type="entry name" value="MSP"/>
    <property type="match status" value="1"/>
</dbReference>
<sequence>MPTSPVPYVHPNKITFFLTQCPHKEKFCVYNPFPYDIVFKVDNPDPSIYSLSLTQGLVSSSNKIYIDLTCN</sequence>
<dbReference type="InterPro" id="IPR000535">
    <property type="entry name" value="MSP_dom"/>
</dbReference>
<gene>
    <name evidence="2" type="primary">ORF20828</name>
</gene>
<dbReference type="EMBL" id="HACG01006739">
    <property type="protein sequence ID" value="CEK53604.1"/>
    <property type="molecule type" value="Transcribed_RNA"/>
</dbReference>
<reference evidence="2" key="1">
    <citation type="submission" date="2014-12" db="EMBL/GenBank/DDBJ databases">
        <title>Insight into the proteome of Arion vulgaris.</title>
        <authorList>
            <person name="Aradska J."/>
            <person name="Bulat T."/>
            <person name="Smidak R."/>
            <person name="Sarate P."/>
            <person name="Gangsoo J."/>
            <person name="Sialana F."/>
            <person name="Bilban M."/>
            <person name="Lubec G."/>
        </authorList>
    </citation>
    <scope>NUCLEOTIDE SEQUENCE</scope>
    <source>
        <tissue evidence="2">Skin</tissue>
    </source>
</reference>